<comment type="caution">
    <text evidence="2">The sequence shown here is derived from an EMBL/GenBank/DDBJ whole genome shotgun (WGS) entry which is preliminary data.</text>
</comment>
<gene>
    <name evidence="2" type="ORF">ODALV1_LOCUS8160</name>
</gene>
<keyword evidence="1" id="KW-1133">Transmembrane helix</keyword>
<keyword evidence="1" id="KW-0812">Transmembrane</keyword>
<keyword evidence="1" id="KW-0472">Membrane</keyword>
<sequence length="505" mass="59164">MAATSDLSSYATFSQAQSTLIQHFKDSTVQFVWEEETNVTKSFFDICIIYHCISIHFHLLQLEHKFFQNSTHSKRRAKPIQQQAYEHILEENARVISQQRYSSSRHLLLIWDATFPKRQSRALQTIIGLEQHKPFTIPIAMLLATTLQLMESKDAAISDAQVNSIFTKILLIFISLDDNSVKIGCFACKTRVYNFQHTQNQKVQMYITGFQTATRESMKSFNNLILFRNRLHSHLHFDTVHSSSCNVKNPRDCKMHETYCHHKNYTDYRICKAYYSHVVRFSLETRFENPHFGQQIFSYGQNQIDFTFQIIIPKVRVLEGNLAAFLIPFEATVWVFTLLTMVSISIWLVWVEKQRVDVVLIWQFSILLEQDGGELKQSRFQAKVITMMWIFCTILLRQFYNSSLYSFITAEPKPTDLPQSVHEVLNRMDFDLLIPSSFIREMLQVFLKDEDSTLPLQLTKLYLNIIHKSYFINGLLHIPTLRNASSGKYTEIWHFPQGPHRNNSR</sequence>
<accession>A0ABP1QA32</accession>
<name>A0ABP1QA32_9HEXA</name>
<feature type="transmembrane region" description="Helical" evidence="1">
    <location>
        <begin position="331"/>
        <end position="351"/>
    </location>
</feature>
<evidence type="ECO:0000313" key="3">
    <source>
        <dbReference type="Proteomes" id="UP001642540"/>
    </source>
</evidence>
<keyword evidence="3" id="KW-1185">Reference proteome</keyword>
<organism evidence="2 3">
    <name type="scientific">Orchesella dallaii</name>
    <dbReference type="NCBI Taxonomy" id="48710"/>
    <lineage>
        <taxon>Eukaryota</taxon>
        <taxon>Metazoa</taxon>
        <taxon>Ecdysozoa</taxon>
        <taxon>Arthropoda</taxon>
        <taxon>Hexapoda</taxon>
        <taxon>Collembola</taxon>
        <taxon>Entomobryomorpha</taxon>
        <taxon>Entomobryoidea</taxon>
        <taxon>Orchesellidae</taxon>
        <taxon>Orchesellinae</taxon>
        <taxon>Orchesella</taxon>
    </lineage>
</organism>
<dbReference type="Proteomes" id="UP001642540">
    <property type="component" value="Unassembled WGS sequence"/>
</dbReference>
<dbReference type="EMBL" id="CAXLJM020000025">
    <property type="protein sequence ID" value="CAL8092251.1"/>
    <property type="molecule type" value="Genomic_DNA"/>
</dbReference>
<proteinExistence type="predicted"/>
<protein>
    <recommendedName>
        <fullName evidence="4">Ionotropic glutamate receptor C-terminal domain-containing protein</fullName>
    </recommendedName>
</protein>
<evidence type="ECO:0000313" key="2">
    <source>
        <dbReference type="EMBL" id="CAL8092251.1"/>
    </source>
</evidence>
<dbReference type="Gene3D" id="1.10.287.70">
    <property type="match status" value="1"/>
</dbReference>
<evidence type="ECO:0000256" key="1">
    <source>
        <dbReference type="SAM" id="Phobius"/>
    </source>
</evidence>
<reference evidence="2 3" key="1">
    <citation type="submission" date="2024-08" db="EMBL/GenBank/DDBJ databases">
        <authorList>
            <person name="Cucini C."/>
            <person name="Frati F."/>
        </authorList>
    </citation>
    <scope>NUCLEOTIDE SEQUENCE [LARGE SCALE GENOMIC DNA]</scope>
</reference>
<evidence type="ECO:0008006" key="4">
    <source>
        <dbReference type="Google" id="ProtNLM"/>
    </source>
</evidence>